<organism evidence="1 2">
    <name type="scientific">Terriglobus roseus</name>
    <dbReference type="NCBI Taxonomy" id="392734"/>
    <lineage>
        <taxon>Bacteria</taxon>
        <taxon>Pseudomonadati</taxon>
        <taxon>Acidobacteriota</taxon>
        <taxon>Terriglobia</taxon>
        <taxon>Terriglobales</taxon>
        <taxon>Acidobacteriaceae</taxon>
        <taxon>Terriglobus</taxon>
    </lineage>
</organism>
<proteinExistence type="predicted"/>
<dbReference type="EMBL" id="LT629690">
    <property type="protein sequence ID" value="SDF70020.1"/>
    <property type="molecule type" value="Genomic_DNA"/>
</dbReference>
<protein>
    <submittedName>
        <fullName evidence="1">Uncharacterized protein</fullName>
    </submittedName>
</protein>
<dbReference type="AlphaFoldDB" id="A0A1G7N9P5"/>
<reference evidence="2" key="1">
    <citation type="submission" date="2016-10" db="EMBL/GenBank/DDBJ databases">
        <authorList>
            <person name="Varghese N."/>
            <person name="Submissions S."/>
        </authorList>
    </citation>
    <scope>NUCLEOTIDE SEQUENCE [LARGE SCALE GENOMIC DNA]</scope>
    <source>
        <strain evidence="2">GAS232</strain>
    </source>
</reference>
<dbReference type="Proteomes" id="UP000182427">
    <property type="component" value="Chromosome I"/>
</dbReference>
<dbReference type="RefSeq" id="WP_083345889.1">
    <property type="nucleotide sequence ID" value="NZ_LT629690.1"/>
</dbReference>
<sequence>MDLRRWRVFVVAGGLVLLALAFWLGHKTTRTVTETQVVPEPIEADPTTPDNQQTSLWAHNLLLNQGPHFRVYVRWIHGRMMRTERNRAPDFDVPSSFVLEIEKGMVDAKLSDTAEFLNSGQRGDPPLKNMKVENRDGEVQISGTAHKGVSVPVRLDAELTPLPDGRLKLHVKKVNVLKVPMKGLFGLFHVKLDDLMPKTNVPGMQVSGDDIYLDTQTLLPPPHIHGHITSVQLLNDRARVIYGGVTESEEQLAQWHNFLRLSGGTVSFGKLTMRQADLTLVDAANDEWFDLDLANYQTQLVYGTMRTTAQAGVEAYMPDLDRLPPGAATAAQGVSVQWLRDRNTTPPMQVAPPHR</sequence>
<gene>
    <name evidence="1" type="ORF">SAMN05444167_3041</name>
</gene>
<keyword evidence="2" id="KW-1185">Reference proteome</keyword>
<evidence type="ECO:0000313" key="1">
    <source>
        <dbReference type="EMBL" id="SDF70020.1"/>
    </source>
</evidence>
<name>A0A1G7N9P5_9BACT</name>
<accession>A0A1G7N9P5</accession>
<evidence type="ECO:0000313" key="2">
    <source>
        <dbReference type="Proteomes" id="UP000182427"/>
    </source>
</evidence>